<keyword evidence="9" id="KW-0804">Transcription</keyword>
<comment type="function">
    <text evidence="12">Nuclear receptor for calcitriol, the active form of vitamin D3 which mediates the action of this vitamin on cells. Enters the nucleus upon vitamin D3 binding where it forms heterodimers with the retinoid X receptor/RXR. The VDR-RXR heterodimers bind to specific response elements on DNA and activate the transcription of vitamin D3-responsive target genes. Recruited to promoters via its interaction with BAZ1B/WSTF which mediates the interaction with acetylated histones, an essential step for VDR-promoter association. Plays a central role in calcium homeostasis.</text>
</comment>
<feature type="region of interest" description="Disordered" evidence="14">
    <location>
        <begin position="651"/>
        <end position="689"/>
    </location>
</feature>
<accession>A0AA88PK51</accession>
<evidence type="ECO:0000256" key="2">
    <source>
        <dbReference type="ARBA" id="ARBA00004496"/>
    </source>
</evidence>
<dbReference type="PRINTS" id="PR00047">
    <property type="entry name" value="STROIDFINGER"/>
</dbReference>
<dbReference type="Gene3D" id="1.10.565.10">
    <property type="entry name" value="Retinoid X Receptor"/>
    <property type="match status" value="1"/>
</dbReference>
<evidence type="ECO:0000256" key="3">
    <source>
        <dbReference type="ARBA" id="ARBA00022490"/>
    </source>
</evidence>
<dbReference type="GO" id="GO:0001947">
    <property type="term" value="P:heart looping"/>
    <property type="evidence" value="ECO:0007669"/>
    <property type="project" value="UniProtKB-ARBA"/>
</dbReference>
<sequence>MESAVSTSTQVPDEFDRNVPRICGVCGDKATGFHFNAMTCEGCKGFFRRSMKRKASFTCPFNGSCTITKDNRRHCQACRLKRCLDIGMMKEFILTDEEVQRKKDLIQRRKDEEAQREAQKPRLSDEQRGIIDTLVEAHHKTYDDSYSDFSRFRPPVREGPVTRSASRAASLHSLSDASSDSFSHSPESGDRKMNLSSLLMMYQEQGLSSSPDSKEDEGTSLSMLPHLADLVSYSIQKVIGFAKMIPGFRELTAEDQIALLKSSAIEVIMLRSNQSFSLEDMSWSCGGPEFKYCVNDVTKAGHTLELLEPLVKFQVGLKKLSLHEEEHVLLMAICLLSPDRPGVQDHERVEALQDKISEVLQAYIRAHHPGGRLLYAKMIQKLADLRSLNEEHSKQYRSLSFQPEHSMQLTPLVLEVFGGQMSEDQHRKLERGRESAQQPFIQPLNKKKSAGASDCVIRKLKEHIHNKNRKTEIQDPTQLCASSIPESHYFEEDSPLRRTASEPILKLRPKRSASGRQNPLQRKTSAPPPVRRSDYMGGASSSTTVSIGRSSSDKQMRRQESQTYTTSSPHKEESPVHIGVQNPMLWTRYAQPVFAVHPPVLAVPGQWAVMPHRPLSKSQSAPSFIQHIHTQTVMITHPMYQQHWPQETFQQHTESNAHLHASTPSSFSHAPSHHELPFHTVRPMSSGSLRRDRERAREAFRMPSDSCCSNQLGVLHDSECPNARIRTYHRNLARVHSSPDTFNRSLPLHLSSPLARDVRRKSNYTTGLVFDYQMLKCECDCGGYAVRIKSILSRLQDCGLRNQCKAVKGRPATIEELLSVYSEKLVCSYSGLSERTSSIPYRSQTDLDTLLNNSCSAEILKMTVGSVIELALLVAGGELRNGFAVVTPTGHHASHSEPYDYSIFNSVAIAAKQLQERLKVKKILIVDWDVHHGYETEEIFYTDPSVLYISLHRYDNGSFFRGNGQPTRVGSERGEGYNVNVAWSGGLSPPMGDAEYLAAFRTVVMPIAHEFSPDVVLVSAGFDAAKGHPEALGGYRVSAKCFGFLTWKLMELAEGRVALVLEGGYELTSLCDALQACVSALVGNEPEPLPEKELVRKPCANAVESLKTVLHIQSRYWRSVRSMVDTVSLSYVNAERRYSAGTEAALVLDSLHMTIPPRSRFPNEPMEHDEAESM</sequence>
<dbReference type="PRINTS" id="PR00350">
    <property type="entry name" value="VITAMINDR"/>
</dbReference>
<dbReference type="InterPro" id="IPR023801">
    <property type="entry name" value="His_deacetylse_dom"/>
</dbReference>
<feature type="compositionally biased region" description="Polar residues" evidence="14">
    <location>
        <begin position="651"/>
        <end position="669"/>
    </location>
</feature>
<dbReference type="Gene3D" id="3.40.800.20">
    <property type="entry name" value="Histone deacetylase domain"/>
    <property type="match status" value="1"/>
</dbReference>
<dbReference type="EMBL" id="JAUYZG010000014">
    <property type="protein sequence ID" value="KAK2889323.1"/>
    <property type="molecule type" value="Genomic_DNA"/>
</dbReference>
<dbReference type="InterPro" id="IPR001628">
    <property type="entry name" value="Znf_hrmn_rcpt"/>
</dbReference>
<feature type="region of interest" description="Disordered" evidence="14">
    <location>
        <begin position="145"/>
        <end position="190"/>
    </location>
</feature>
<dbReference type="GO" id="GO:0005634">
    <property type="term" value="C:nucleus"/>
    <property type="evidence" value="ECO:0007669"/>
    <property type="project" value="UniProtKB-SubCell"/>
</dbReference>
<dbReference type="AlphaFoldDB" id="A0AA88PK51"/>
<dbReference type="GO" id="GO:0003146">
    <property type="term" value="P:heart jogging"/>
    <property type="evidence" value="ECO:0007669"/>
    <property type="project" value="UniProtKB-ARBA"/>
</dbReference>
<evidence type="ECO:0000256" key="1">
    <source>
        <dbReference type="ARBA" id="ARBA00004123"/>
    </source>
</evidence>
<dbReference type="Gene3D" id="3.30.50.10">
    <property type="entry name" value="Erythroid Transcription Factor GATA-1, subunit A"/>
    <property type="match status" value="1"/>
</dbReference>
<evidence type="ECO:0000256" key="14">
    <source>
        <dbReference type="SAM" id="MobiDB-lite"/>
    </source>
</evidence>
<evidence type="ECO:0000256" key="9">
    <source>
        <dbReference type="ARBA" id="ARBA00023163"/>
    </source>
</evidence>
<evidence type="ECO:0000256" key="5">
    <source>
        <dbReference type="ARBA" id="ARBA00022771"/>
    </source>
</evidence>
<feature type="domain" description="Nuclear receptor" evidence="15">
    <location>
        <begin position="20"/>
        <end position="95"/>
    </location>
</feature>
<dbReference type="GO" id="GO:0008270">
    <property type="term" value="F:zinc ion binding"/>
    <property type="evidence" value="ECO:0007669"/>
    <property type="project" value="UniProtKB-KW"/>
</dbReference>
<dbReference type="SUPFAM" id="SSF57716">
    <property type="entry name" value="Glucocorticoid receptor-like (DNA-binding domain)"/>
    <property type="match status" value="1"/>
</dbReference>
<dbReference type="PROSITE" id="PS51030">
    <property type="entry name" value="NUCLEAR_REC_DBD_2"/>
    <property type="match status" value="1"/>
</dbReference>
<dbReference type="GO" id="GO:0004879">
    <property type="term" value="F:nuclear receptor activity"/>
    <property type="evidence" value="ECO:0007669"/>
    <property type="project" value="InterPro"/>
</dbReference>
<evidence type="ECO:0000256" key="4">
    <source>
        <dbReference type="ARBA" id="ARBA00022723"/>
    </source>
</evidence>
<dbReference type="CDD" id="cd06955">
    <property type="entry name" value="NR_DBD_VDR"/>
    <property type="match status" value="1"/>
</dbReference>
<dbReference type="GO" id="GO:0030154">
    <property type="term" value="P:cell differentiation"/>
    <property type="evidence" value="ECO:0007669"/>
    <property type="project" value="TreeGrafter"/>
</dbReference>
<evidence type="ECO:0000259" key="15">
    <source>
        <dbReference type="PROSITE" id="PS51030"/>
    </source>
</evidence>
<dbReference type="InterPro" id="IPR037138">
    <property type="entry name" value="His_deacetylse_dom_sf"/>
</dbReference>
<dbReference type="SUPFAM" id="SSF52768">
    <property type="entry name" value="Arginase/deacetylase"/>
    <property type="match status" value="1"/>
</dbReference>
<feature type="region of interest" description="Disordered" evidence="14">
    <location>
        <begin position="106"/>
        <end position="129"/>
    </location>
</feature>
<evidence type="ECO:0000256" key="10">
    <source>
        <dbReference type="ARBA" id="ARBA00023170"/>
    </source>
</evidence>
<dbReference type="SMART" id="SM00430">
    <property type="entry name" value="HOLI"/>
    <property type="match status" value="1"/>
</dbReference>
<keyword evidence="3" id="KW-0963">Cytoplasm</keyword>
<evidence type="ECO:0000313" key="18">
    <source>
        <dbReference type="Proteomes" id="UP001187343"/>
    </source>
</evidence>
<comment type="subunit">
    <text evidence="13">Homodimer in the absence of bound vitamin D3. Heterodimer with RXRA after vitamin D3 binding. Interacts with ncoa1 and possibly other coactivators, leading to a strong increase of transcription of target genes.</text>
</comment>
<dbReference type="PROSITE" id="PS51843">
    <property type="entry name" value="NR_LBD"/>
    <property type="match status" value="1"/>
</dbReference>
<dbReference type="InterPro" id="IPR001723">
    <property type="entry name" value="Nuclear_hrmn_rcpt"/>
</dbReference>
<dbReference type="Pfam" id="PF00850">
    <property type="entry name" value="Hist_deacetyl"/>
    <property type="match status" value="1"/>
</dbReference>
<comment type="subcellular location">
    <subcellularLocation>
        <location evidence="2">Cytoplasm</location>
    </subcellularLocation>
    <subcellularLocation>
        <location evidence="1">Nucleus</location>
    </subcellularLocation>
</comment>
<dbReference type="Proteomes" id="UP001187343">
    <property type="component" value="Unassembled WGS sequence"/>
</dbReference>
<dbReference type="GO" id="GO:0005737">
    <property type="term" value="C:cytoplasm"/>
    <property type="evidence" value="ECO:0007669"/>
    <property type="project" value="UniProtKB-SubCell"/>
</dbReference>
<gene>
    <name evidence="17" type="ORF">Q8A67_014698</name>
</gene>
<organism evidence="17 18">
    <name type="scientific">Cirrhinus molitorella</name>
    <name type="common">mud carp</name>
    <dbReference type="NCBI Taxonomy" id="172907"/>
    <lineage>
        <taxon>Eukaryota</taxon>
        <taxon>Metazoa</taxon>
        <taxon>Chordata</taxon>
        <taxon>Craniata</taxon>
        <taxon>Vertebrata</taxon>
        <taxon>Euteleostomi</taxon>
        <taxon>Actinopterygii</taxon>
        <taxon>Neopterygii</taxon>
        <taxon>Teleostei</taxon>
        <taxon>Ostariophysi</taxon>
        <taxon>Cypriniformes</taxon>
        <taxon>Cyprinidae</taxon>
        <taxon>Labeoninae</taxon>
        <taxon>Labeonini</taxon>
        <taxon>Cirrhinus</taxon>
    </lineage>
</organism>
<feature type="compositionally biased region" description="Low complexity" evidence="14">
    <location>
        <begin position="163"/>
        <end position="185"/>
    </location>
</feature>
<feature type="region of interest" description="Disordered" evidence="14">
    <location>
        <begin position="490"/>
        <end position="576"/>
    </location>
</feature>
<dbReference type="Pfam" id="PF00105">
    <property type="entry name" value="zf-C4"/>
    <property type="match status" value="1"/>
</dbReference>
<dbReference type="InterPro" id="IPR035500">
    <property type="entry name" value="NHR-like_dom_sf"/>
</dbReference>
<protein>
    <recommendedName>
        <fullName evidence="19">Vitamin D3 receptor B</fullName>
    </recommendedName>
</protein>
<reference evidence="17" key="1">
    <citation type="submission" date="2023-08" db="EMBL/GenBank/DDBJ databases">
        <title>Chromosome-level Genome Assembly of mud carp (Cirrhinus molitorella).</title>
        <authorList>
            <person name="Liu H."/>
        </authorList>
    </citation>
    <scope>NUCLEOTIDE SEQUENCE</scope>
    <source>
        <strain evidence="17">Prfri</strain>
        <tissue evidence="17">Muscle</tissue>
    </source>
</reference>
<evidence type="ECO:0000256" key="8">
    <source>
        <dbReference type="ARBA" id="ARBA00023125"/>
    </source>
</evidence>
<evidence type="ECO:0000256" key="12">
    <source>
        <dbReference type="ARBA" id="ARBA00057098"/>
    </source>
</evidence>
<name>A0AA88PK51_9TELE</name>
<comment type="caution">
    <text evidence="17">The sequence shown here is derived from an EMBL/GenBank/DDBJ whole genome shotgun (WGS) entry which is preliminary data.</text>
</comment>
<feature type="compositionally biased region" description="Polar residues" evidence="14">
    <location>
        <begin position="514"/>
        <end position="524"/>
    </location>
</feature>
<dbReference type="PANTHER" id="PTHR24082:SF504">
    <property type="entry name" value="VITAMIN D3 RECEPTOR B"/>
    <property type="match status" value="1"/>
</dbReference>
<dbReference type="SUPFAM" id="SSF48508">
    <property type="entry name" value="Nuclear receptor ligand-binding domain"/>
    <property type="match status" value="1"/>
</dbReference>
<dbReference type="SMART" id="SM00399">
    <property type="entry name" value="ZnF_C4"/>
    <property type="match status" value="1"/>
</dbReference>
<dbReference type="InterPro" id="IPR013088">
    <property type="entry name" value="Znf_NHR/GATA"/>
</dbReference>
<evidence type="ECO:0000259" key="16">
    <source>
        <dbReference type="PROSITE" id="PS51843"/>
    </source>
</evidence>
<dbReference type="InterPro" id="IPR000324">
    <property type="entry name" value="VitD_rcpt"/>
</dbReference>
<feature type="domain" description="NR LBD" evidence="16">
    <location>
        <begin position="126"/>
        <end position="418"/>
    </location>
</feature>
<dbReference type="PROSITE" id="PS00031">
    <property type="entry name" value="NUCLEAR_REC_DBD_1"/>
    <property type="match status" value="1"/>
</dbReference>
<dbReference type="PANTHER" id="PTHR24082">
    <property type="entry name" value="NUCLEAR HORMONE RECEPTOR"/>
    <property type="match status" value="1"/>
</dbReference>
<keyword evidence="11" id="KW-0539">Nucleus</keyword>
<evidence type="ECO:0000256" key="7">
    <source>
        <dbReference type="ARBA" id="ARBA00023015"/>
    </source>
</evidence>
<dbReference type="InterPro" id="IPR000536">
    <property type="entry name" value="Nucl_hrmn_rcpt_lig-bd"/>
</dbReference>
<evidence type="ECO:0000256" key="13">
    <source>
        <dbReference type="ARBA" id="ARBA00063971"/>
    </source>
</evidence>
<evidence type="ECO:0000256" key="6">
    <source>
        <dbReference type="ARBA" id="ARBA00022833"/>
    </source>
</evidence>
<dbReference type="PRINTS" id="PR00398">
    <property type="entry name" value="STRDHORMONER"/>
</dbReference>
<dbReference type="FunFam" id="1.10.565.10:FF:000021">
    <property type="entry name" value="Vitamin D3 receptor B"/>
    <property type="match status" value="1"/>
</dbReference>
<dbReference type="GO" id="GO:0070644">
    <property type="term" value="F:vitamin D response element binding"/>
    <property type="evidence" value="ECO:0007669"/>
    <property type="project" value="TreeGrafter"/>
</dbReference>
<feature type="compositionally biased region" description="Basic and acidic residues" evidence="14">
    <location>
        <begin position="490"/>
        <end position="500"/>
    </location>
</feature>
<feature type="compositionally biased region" description="Low complexity" evidence="14">
    <location>
        <begin position="540"/>
        <end position="550"/>
    </location>
</feature>
<dbReference type="InterPro" id="IPR023696">
    <property type="entry name" value="Ureohydrolase_dom_sf"/>
</dbReference>
<dbReference type="FunFam" id="3.30.50.10:FF:000023">
    <property type="entry name" value="Vitamin D3 receptor"/>
    <property type="match status" value="1"/>
</dbReference>
<evidence type="ECO:0000313" key="17">
    <source>
        <dbReference type="EMBL" id="KAK2889323.1"/>
    </source>
</evidence>
<keyword evidence="5" id="KW-0863">Zinc-finger</keyword>
<keyword evidence="6" id="KW-0862">Zinc</keyword>
<dbReference type="InterPro" id="IPR050234">
    <property type="entry name" value="Nuclear_hormone_rcpt_NR1"/>
</dbReference>
<dbReference type="Pfam" id="PF00104">
    <property type="entry name" value="Hormone_recep"/>
    <property type="match status" value="1"/>
</dbReference>
<dbReference type="GO" id="GO:0000122">
    <property type="term" value="P:negative regulation of transcription by RNA polymerase II"/>
    <property type="evidence" value="ECO:0007669"/>
    <property type="project" value="TreeGrafter"/>
</dbReference>
<feature type="compositionally biased region" description="Basic and acidic residues" evidence="14">
    <location>
        <begin position="551"/>
        <end position="560"/>
    </location>
</feature>
<dbReference type="InterPro" id="IPR042153">
    <property type="entry name" value="DBD_VDR"/>
</dbReference>
<keyword evidence="18" id="KW-1185">Reference proteome</keyword>
<evidence type="ECO:0008006" key="19">
    <source>
        <dbReference type="Google" id="ProtNLM"/>
    </source>
</evidence>
<dbReference type="GO" id="GO:0045944">
    <property type="term" value="P:positive regulation of transcription by RNA polymerase II"/>
    <property type="evidence" value="ECO:0007669"/>
    <property type="project" value="TreeGrafter"/>
</dbReference>
<keyword evidence="7" id="KW-0805">Transcription regulation</keyword>
<evidence type="ECO:0000256" key="11">
    <source>
        <dbReference type="ARBA" id="ARBA00023242"/>
    </source>
</evidence>
<keyword evidence="10" id="KW-0675">Receptor</keyword>
<keyword evidence="8" id="KW-0238">DNA-binding</keyword>
<keyword evidence="4" id="KW-0479">Metal-binding</keyword>
<proteinExistence type="predicted"/>